<reference evidence="1 2" key="1">
    <citation type="submission" date="2019-05" db="EMBL/GenBank/DDBJ databases">
        <title>A Chromosome-scale Meerkat (S. suricatta) Genome Assembly.</title>
        <authorList>
            <person name="Dudchenko O."/>
            <person name="Lieberman Aiden E."/>
            <person name="Tung J."/>
            <person name="Barreiro L.B."/>
            <person name="Clutton-Brock T.H."/>
        </authorList>
    </citation>
    <scope>NUCLEOTIDE SEQUENCE [LARGE SCALE GENOMIC DNA]</scope>
</reference>
<proteinExistence type="predicted"/>
<sequence length="109" mass="12059">MAQVAVSALPVENVESSESRMVVTFLVSALESMCKELAKSKAEVACIAMYETDVFVVGTEKGRAFVNARTDLQKDFAKYCRCYSLILCIHNLKIFAGKTYVMFSLKIAS</sequence>
<reference evidence="1" key="3">
    <citation type="submission" date="2025-09" db="UniProtKB">
        <authorList>
            <consortium name="Ensembl"/>
        </authorList>
    </citation>
    <scope>IDENTIFICATION</scope>
</reference>
<evidence type="ECO:0000313" key="1">
    <source>
        <dbReference type="Ensembl" id="ENSSSUP00005016359.1"/>
    </source>
</evidence>
<dbReference type="InterPro" id="IPR042224">
    <property type="entry name" value="GTF2IRD2"/>
</dbReference>
<dbReference type="PANTHER" id="PTHR47831:SF1">
    <property type="entry name" value="GENERAL TRANSCRIPTION FACTOR II-I REPEAT DOMAIN-CONTAINING PROTEIN 2A-RELATED"/>
    <property type="match status" value="1"/>
</dbReference>
<dbReference type="Ensembl" id="ENSSSUT00005018645.1">
    <property type="protein sequence ID" value="ENSSSUP00005016359.1"/>
    <property type="gene ID" value="ENSSSUG00005010439.1"/>
</dbReference>
<keyword evidence="2" id="KW-1185">Reference proteome</keyword>
<dbReference type="AlphaFoldDB" id="A0A673U4T4"/>
<protein>
    <recommendedName>
        <fullName evidence="3">General transcription factor IIi</fullName>
    </recommendedName>
</protein>
<accession>A0A673U4T4</accession>
<evidence type="ECO:0000313" key="2">
    <source>
        <dbReference type="Proteomes" id="UP000472268"/>
    </source>
</evidence>
<dbReference type="GO" id="GO:0005634">
    <property type="term" value="C:nucleus"/>
    <property type="evidence" value="ECO:0007669"/>
    <property type="project" value="TreeGrafter"/>
</dbReference>
<reference evidence="1" key="2">
    <citation type="submission" date="2025-08" db="UniProtKB">
        <authorList>
            <consortium name="Ensembl"/>
        </authorList>
    </citation>
    <scope>IDENTIFICATION</scope>
</reference>
<name>A0A673U4T4_SURSU</name>
<dbReference type="PANTHER" id="PTHR47831">
    <property type="entry name" value="GENERAL TRANSCRIPTION FACTOR II-I REPEAT DOMAIN-CONTAINING PROTEIN 2"/>
    <property type="match status" value="1"/>
</dbReference>
<gene>
    <name evidence="1" type="primary">LOC115298217</name>
</gene>
<dbReference type="Proteomes" id="UP000472268">
    <property type="component" value="Chromosome 8"/>
</dbReference>
<evidence type="ECO:0008006" key="3">
    <source>
        <dbReference type="Google" id="ProtNLM"/>
    </source>
</evidence>
<organism evidence="1 2">
    <name type="scientific">Suricata suricatta</name>
    <name type="common">Meerkat</name>
    <dbReference type="NCBI Taxonomy" id="37032"/>
    <lineage>
        <taxon>Eukaryota</taxon>
        <taxon>Metazoa</taxon>
        <taxon>Chordata</taxon>
        <taxon>Craniata</taxon>
        <taxon>Vertebrata</taxon>
        <taxon>Euteleostomi</taxon>
        <taxon>Mammalia</taxon>
        <taxon>Eutheria</taxon>
        <taxon>Laurasiatheria</taxon>
        <taxon>Carnivora</taxon>
        <taxon>Feliformia</taxon>
        <taxon>Herpestidae</taxon>
        <taxon>Suricata</taxon>
    </lineage>
</organism>